<dbReference type="EMBL" id="CP002859">
    <property type="protein sequence ID" value="AEI48857.1"/>
    <property type="molecule type" value="Genomic_DNA"/>
</dbReference>
<reference evidence="2" key="1">
    <citation type="submission" date="2011-06" db="EMBL/GenBank/DDBJ databases">
        <title>The complete genome of chromosome of Runella slithyformis DSM 19594.</title>
        <authorList>
            <consortium name="US DOE Joint Genome Institute (JGI-PGF)"/>
            <person name="Lucas S."/>
            <person name="Han J."/>
            <person name="Lapidus A."/>
            <person name="Bruce D."/>
            <person name="Goodwin L."/>
            <person name="Pitluck S."/>
            <person name="Peters L."/>
            <person name="Kyrpides N."/>
            <person name="Mavromatis K."/>
            <person name="Ivanova N."/>
            <person name="Ovchinnikova G."/>
            <person name="Zhang X."/>
            <person name="Misra M."/>
            <person name="Detter J.C."/>
            <person name="Tapia R."/>
            <person name="Han C."/>
            <person name="Land M."/>
            <person name="Hauser L."/>
            <person name="Markowitz V."/>
            <person name="Cheng J.-F."/>
            <person name="Hugenholtz P."/>
            <person name="Woyke T."/>
            <person name="Wu D."/>
            <person name="Tindall B."/>
            <person name="Faehrich R."/>
            <person name="Brambilla E."/>
            <person name="Klenk H.-P."/>
            <person name="Eisen J.A."/>
        </authorList>
    </citation>
    <scope>NUCLEOTIDE SEQUENCE [LARGE SCALE GENOMIC DNA]</scope>
    <source>
        <strain evidence="2">ATCC 29530 / DSM 19594 / LMG 11500 / NCIMB 11436 / LSU 4</strain>
    </source>
</reference>
<keyword evidence="2" id="KW-1185">Reference proteome</keyword>
<organism evidence="1 2">
    <name type="scientific">Runella slithyformis (strain ATCC 29530 / DSM 19594 / LMG 11500 / NCIMB 11436 / LSU 4)</name>
    <dbReference type="NCBI Taxonomy" id="761193"/>
    <lineage>
        <taxon>Bacteria</taxon>
        <taxon>Pseudomonadati</taxon>
        <taxon>Bacteroidota</taxon>
        <taxon>Cytophagia</taxon>
        <taxon>Cytophagales</taxon>
        <taxon>Spirosomataceae</taxon>
        <taxon>Runella</taxon>
    </lineage>
</organism>
<evidence type="ECO:0008006" key="3">
    <source>
        <dbReference type="Google" id="ProtNLM"/>
    </source>
</evidence>
<dbReference type="AlphaFoldDB" id="A0A7U3ZKF0"/>
<reference evidence="1 2" key="2">
    <citation type="journal article" date="2012" name="Stand. Genomic Sci.">
        <title>Complete genome sequence of the aquatic bacterium Runella slithyformis type strain (LSU 4(T)).</title>
        <authorList>
            <person name="Copeland A."/>
            <person name="Zhang X."/>
            <person name="Misra M."/>
            <person name="Lapidus A."/>
            <person name="Nolan M."/>
            <person name="Lucas S."/>
            <person name="Deshpande S."/>
            <person name="Cheng J.F."/>
            <person name="Tapia R."/>
            <person name="Goodwin L.A."/>
            <person name="Pitluck S."/>
            <person name="Liolios K."/>
            <person name="Pagani I."/>
            <person name="Ivanova N."/>
            <person name="Mikhailova N."/>
            <person name="Pati A."/>
            <person name="Chen A."/>
            <person name="Palaniappan K."/>
            <person name="Land M."/>
            <person name="Hauser L."/>
            <person name="Pan C."/>
            <person name="Jeffries C.D."/>
            <person name="Detter J.C."/>
            <person name="Brambilla E.M."/>
            <person name="Rohde M."/>
            <person name="Djao O.D."/>
            <person name="Goker M."/>
            <person name="Sikorski J."/>
            <person name="Tindall B.J."/>
            <person name="Woyke T."/>
            <person name="Bristow J."/>
            <person name="Eisen J.A."/>
            <person name="Markowitz V."/>
            <person name="Hugenholtz P."/>
            <person name="Kyrpides N.C."/>
            <person name="Klenk H.P."/>
            <person name="Mavromatis K."/>
        </authorList>
    </citation>
    <scope>NUCLEOTIDE SEQUENCE [LARGE SCALE GENOMIC DNA]</scope>
    <source>
        <strain evidence="2">ATCC 29530 / DSM 19594 / LMG 11500 / NCIMB 11436 / LSU 4</strain>
    </source>
</reference>
<proteinExistence type="predicted"/>
<name>A0A7U3ZKF0_RUNSL</name>
<protein>
    <recommendedName>
        <fullName evidence="3">Bacteriocin</fullName>
    </recommendedName>
</protein>
<sequence>MQTQKKHKPQLIFDFRHEGVNELNMEEALEISGGNILDDIWKATLGSLITISYNFGKAVGGWLERLLD</sequence>
<dbReference type="KEGG" id="rsi:Runsl_2452"/>
<evidence type="ECO:0000313" key="1">
    <source>
        <dbReference type="EMBL" id="AEI48857.1"/>
    </source>
</evidence>
<evidence type="ECO:0000313" key="2">
    <source>
        <dbReference type="Proteomes" id="UP000000493"/>
    </source>
</evidence>
<dbReference type="Proteomes" id="UP000000493">
    <property type="component" value="Chromosome"/>
</dbReference>
<gene>
    <name evidence="1" type="ordered locus">Runsl_2452</name>
</gene>
<accession>A0A7U3ZKF0</accession>
<dbReference type="RefSeq" id="WP_013928168.1">
    <property type="nucleotide sequence ID" value="NC_015703.1"/>
</dbReference>